<proteinExistence type="predicted"/>
<dbReference type="KEGG" id="caz:CARG_00095"/>
<reference evidence="1 2" key="1">
    <citation type="journal article" date="2013" name="Genome Announc.">
        <title>Whole-Genome Sequence of the Clinical Strain Corynebacterium argentoratense DSM 44202, Isolated from a Human Throat Specimen.</title>
        <authorList>
            <person name="Bomholt C."/>
            <person name="Glaub A."/>
            <person name="Gravermann K."/>
            <person name="Albersmeier A."/>
            <person name="Brinkrolf K."/>
            <person name="Ruckert C."/>
            <person name="Tauch A."/>
        </authorList>
    </citation>
    <scope>NUCLEOTIDE SEQUENCE [LARGE SCALE GENOMIC DNA]</scope>
    <source>
        <strain evidence="1">DSM 44202</strain>
    </source>
</reference>
<dbReference type="RefSeq" id="WP_020975348.1">
    <property type="nucleotide sequence ID" value="NC_022198.1"/>
</dbReference>
<dbReference type="GeneID" id="78248916"/>
<gene>
    <name evidence="1" type="ORF">CARG_00095</name>
</gene>
<dbReference type="AlphaFoldDB" id="U3GUV3"/>
<sequence>MDTLTTDDLFNTAVADIIFTAAALSRVRKSYTENPALTPQQIATMLNTITDYLKHDRKQVKELRDYIQGA</sequence>
<evidence type="ECO:0000313" key="1">
    <source>
        <dbReference type="EMBL" id="AGU14228.1"/>
    </source>
</evidence>
<dbReference type="STRING" id="1348662.CARG_00095"/>
<keyword evidence="2" id="KW-1185">Reference proteome</keyword>
<organism evidence="1 2">
    <name type="scientific">Corynebacterium argentoratense DSM 44202</name>
    <dbReference type="NCBI Taxonomy" id="1348662"/>
    <lineage>
        <taxon>Bacteria</taxon>
        <taxon>Bacillati</taxon>
        <taxon>Actinomycetota</taxon>
        <taxon>Actinomycetes</taxon>
        <taxon>Mycobacteriales</taxon>
        <taxon>Corynebacteriaceae</taxon>
        <taxon>Corynebacterium</taxon>
    </lineage>
</organism>
<accession>U3GUV3</accession>
<dbReference type="Proteomes" id="UP000016943">
    <property type="component" value="Chromosome"/>
</dbReference>
<protein>
    <submittedName>
        <fullName evidence="1">Uncharacterized protein</fullName>
    </submittedName>
</protein>
<evidence type="ECO:0000313" key="2">
    <source>
        <dbReference type="Proteomes" id="UP000016943"/>
    </source>
</evidence>
<dbReference type="EMBL" id="CP006365">
    <property type="protein sequence ID" value="AGU14228.1"/>
    <property type="molecule type" value="Genomic_DNA"/>
</dbReference>
<dbReference type="PATRIC" id="fig|1348662.3.peg.18"/>
<name>U3GUV3_9CORY</name>
<dbReference type="HOGENOM" id="CLU_2750889_0_0_11"/>